<sequence>MSHHQERNISSLTSNISTNNSSNSRNQEDFMLTSGVKRPRSSSADSSHQRNDSSSDEASLAFYCSSQSWKQAMARAQSHPEEASLDFKSNCAKSTRMSNSSPLAMACRYGAPPDCIHAILQAKPEMVQHSIPNRGTPLHEFIMTFPKENMVPKLLKDFVQVVDDLVRADQQLEIYSKRATLTQDVDGNVPLHLLIRQAFYNYVTADNYQNCRSHDSCQHSIVQILQNVIQASPQACAMPDFTEFEETPLVLVLKASIYSNDRNRHPVMQQDGNSQWNYNSHLELKIFEIVKSMLEQNPYSASFAASKSKHTAVHSAVFHGRCSDTLRLLLKADNLYRATTQEQIPSAAMRANKFGETPLHFAAMRGECTRTIDLLSKEAPLAVFMRDAKYGLTPLHWLTVRFIDIMVEKFGTSYDVEEEEDHVHHVHISTLDLEQLQVEQFMSTSGNANLKQDQDSKSSYLSSIDFDLEYHRRTEAIDPPVDYMRMRHILSDHMELEEVMMKRVSTVLKKVRSRHRRIMLQCMRFKENAATTSDKEVSACAQGTSTTGCPFHAVASVQDDDTKRCPFKCPFVQDSYPLSPELMGSEESKLREEQMISLFWAKVTSLLNASAFVQMNKDGNETESNQSLEVIDDETIFTLHMSCLPHIPISIVRLCMSLYPEQLAQRDSNGLLPLHHVAKRPLYAGEFQASRKTESTFSVTSSITNESSRILSLVLENSPREASLTNDSQSRLPFHYAIESRVTSFCEEECNEEDAFDATMGDLNLMIQKCPEVVEKKDGETGLYPFMQATAAASSAKNGKVNGSLALSVAYSLLLKNPSLAITHIS</sequence>
<feature type="region of interest" description="Disordered" evidence="3">
    <location>
        <begin position="1"/>
        <end position="57"/>
    </location>
</feature>
<keyword evidence="2" id="KW-0040">ANK repeat</keyword>
<dbReference type="PANTHER" id="PTHR24153">
    <property type="entry name" value="ESPIN"/>
    <property type="match status" value="1"/>
</dbReference>
<evidence type="ECO:0000256" key="3">
    <source>
        <dbReference type="SAM" id="MobiDB-lite"/>
    </source>
</evidence>
<dbReference type="GO" id="GO:0051017">
    <property type="term" value="P:actin filament bundle assembly"/>
    <property type="evidence" value="ECO:0007669"/>
    <property type="project" value="TreeGrafter"/>
</dbReference>
<organism evidence="4 5">
    <name type="scientific">Chaetoceros tenuissimus</name>
    <dbReference type="NCBI Taxonomy" id="426638"/>
    <lineage>
        <taxon>Eukaryota</taxon>
        <taxon>Sar</taxon>
        <taxon>Stramenopiles</taxon>
        <taxon>Ochrophyta</taxon>
        <taxon>Bacillariophyta</taxon>
        <taxon>Coscinodiscophyceae</taxon>
        <taxon>Chaetocerotophycidae</taxon>
        <taxon>Chaetocerotales</taxon>
        <taxon>Chaetocerotaceae</taxon>
        <taxon>Chaetoceros</taxon>
    </lineage>
</organism>
<name>A0AAD3HF63_9STRA</name>
<evidence type="ECO:0000313" key="5">
    <source>
        <dbReference type="Proteomes" id="UP001054902"/>
    </source>
</evidence>
<dbReference type="Gene3D" id="1.25.40.20">
    <property type="entry name" value="Ankyrin repeat-containing domain"/>
    <property type="match status" value="1"/>
</dbReference>
<reference evidence="4 5" key="1">
    <citation type="journal article" date="2021" name="Sci. Rep.">
        <title>The genome of the diatom Chaetoceros tenuissimus carries an ancient integrated fragment of an extant virus.</title>
        <authorList>
            <person name="Hongo Y."/>
            <person name="Kimura K."/>
            <person name="Takaki Y."/>
            <person name="Yoshida Y."/>
            <person name="Baba S."/>
            <person name="Kobayashi G."/>
            <person name="Nagasaki K."/>
            <person name="Hano T."/>
            <person name="Tomaru Y."/>
        </authorList>
    </citation>
    <scope>NUCLEOTIDE SEQUENCE [LARGE SCALE GENOMIC DNA]</scope>
    <source>
        <strain evidence="4 5">NIES-3715</strain>
    </source>
</reference>
<dbReference type="AlphaFoldDB" id="A0AAD3HF63"/>
<dbReference type="InterPro" id="IPR036770">
    <property type="entry name" value="Ankyrin_rpt-contain_sf"/>
</dbReference>
<dbReference type="Proteomes" id="UP001054902">
    <property type="component" value="Unassembled WGS sequence"/>
</dbReference>
<comment type="caution">
    <text evidence="4">The sequence shown here is derived from an EMBL/GenBank/DDBJ whole genome shotgun (WGS) entry which is preliminary data.</text>
</comment>
<evidence type="ECO:0000256" key="2">
    <source>
        <dbReference type="ARBA" id="ARBA00023043"/>
    </source>
</evidence>
<proteinExistence type="predicted"/>
<dbReference type="InterPro" id="IPR052420">
    <property type="entry name" value="Espin/Espin-like"/>
</dbReference>
<dbReference type="SUPFAM" id="SSF48403">
    <property type="entry name" value="Ankyrin repeat"/>
    <property type="match status" value="1"/>
</dbReference>
<feature type="compositionally biased region" description="Low complexity" evidence="3">
    <location>
        <begin position="8"/>
        <end position="25"/>
    </location>
</feature>
<dbReference type="GO" id="GO:0051015">
    <property type="term" value="F:actin filament binding"/>
    <property type="evidence" value="ECO:0007669"/>
    <property type="project" value="TreeGrafter"/>
</dbReference>
<gene>
    <name evidence="4" type="ORF">CTEN210_18143</name>
</gene>
<keyword evidence="1" id="KW-0677">Repeat</keyword>
<dbReference type="EMBL" id="BLLK01000074">
    <property type="protein sequence ID" value="GFH61667.1"/>
    <property type="molecule type" value="Genomic_DNA"/>
</dbReference>
<evidence type="ECO:0000313" key="4">
    <source>
        <dbReference type="EMBL" id="GFH61667.1"/>
    </source>
</evidence>
<keyword evidence="5" id="KW-1185">Reference proteome</keyword>
<evidence type="ECO:0000256" key="1">
    <source>
        <dbReference type="ARBA" id="ARBA00022737"/>
    </source>
</evidence>
<protein>
    <submittedName>
        <fullName evidence="4">Uncharacterized protein</fullName>
    </submittedName>
</protein>
<dbReference type="GO" id="GO:0005737">
    <property type="term" value="C:cytoplasm"/>
    <property type="evidence" value="ECO:0007669"/>
    <property type="project" value="TreeGrafter"/>
</dbReference>
<accession>A0AAD3HF63</accession>
<dbReference type="PANTHER" id="PTHR24153:SF8">
    <property type="entry name" value="FORKED, ISOFORM F"/>
    <property type="match status" value="1"/>
</dbReference>